<accession>A0A0E9TRJ2</accession>
<dbReference type="AlphaFoldDB" id="A0A0E9TRJ2"/>
<evidence type="ECO:0000313" key="1">
    <source>
        <dbReference type="EMBL" id="JAH55510.1"/>
    </source>
</evidence>
<reference evidence="1" key="1">
    <citation type="submission" date="2014-11" db="EMBL/GenBank/DDBJ databases">
        <authorList>
            <person name="Amaro Gonzalez C."/>
        </authorList>
    </citation>
    <scope>NUCLEOTIDE SEQUENCE</scope>
</reference>
<proteinExistence type="predicted"/>
<organism evidence="1">
    <name type="scientific">Anguilla anguilla</name>
    <name type="common">European freshwater eel</name>
    <name type="synonym">Muraena anguilla</name>
    <dbReference type="NCBI Taxonomy" id="7936"/>
    <lineage>
        <taxon>Eukaryota</taxon>
        <taxon>Metazoa</taxon>
        <taxon>Chordata</taxon>
        <taxon>Craniata</taxon>
        <taxon>Vertebrata</taxon>
        <taxon>Euteleostomi</taxon>
        <taxon>Actinopterygii</taxon>
        <taxon>Neopterygii</taxon>
        <taxon>Teleostei</taxon>
        <taxon>Anguilliformes</taxon>
        <taxon>Anguillidae</taxon>
        <taxon>Anguilla</taxon>
    </lineage>
</organism>
<sequence>MLLSEGQLAIDLIVYRLDIVPQEESYFQHGRRDAKL</sequence>
<protein>
    <submittedName>
        <fullName evidence="1">Uncharacterized protein</fullName>
    </submittedName>
</protein>
<reference evidence="1" key="2">
    <citation type="journal article" date="2015" name="Fish Shellfish Immunol.">
        <title>Early steps in the European eel (Anguilla anguilla)-Vibrio vulnificus interaction in the gills: Role of the RtxA13 toxin.</title>
        <authorList>
            <person name="Callol A."/>
            <person name="Pajuelo D."/>
            <person name="Ebbesson L."/>
            <person name="Teles M."/>
            <person name="MacKenzie S."/>
            <person name="Amaro C."/>
        </authorList>
    </citation>
    <scope>NUCLEOTIDE SEQUENCE</scope>
</reference>
<name>A0A0E9TRJ2_ANGAN</name>
<dbReference type="EMBL" id="GBXM01053067">
    <property type="protein sequence ID" value="JAH55510.1"/>
    <property type="molecule type" value="Transcribed_RNA"/>
</dbReference>